<evidence type="ECO:0000256" key="5">
    <source>
        <dbReference type="ARBA" id="ARBA00022692"/>
    </source>
</evidence>
<keyword evidence="7" id="KW-0915">Sodium</keyword>
<comment type="subcellular location">
    <subcellularLocation>
        <location evidence="1">Membrane</location>
        <topology evidence="1">Multi-pass membrane protein</topology>
    </subcellularLocation>
</comment>
<keyword evidence="6" id="KW-1133">Transmembrane helix</keyword>
<keyword evidence="5 13" id="KW-0812">Transmembrane</keyword>
<keyword evidence="9" id="KW-0472">Membrane</keyword>
<organism evidence="14 15">
    <name type="scientific">Meloidogyne javanica</name>
    <name type="common">Root-knot nematode worm</name>
    <dbReference type="NCBI Taxonomy" id="6303"/>
    <lineage>
        <taxon>Eukaryota</taxon>
        <taxon>Metazoa</taxon>
        <taxon>Ecdysozoa</taxon>
        <taxon>Nematoda</taxon>
        <taxon>Chromadorea</taxon>
        <taxon>Rhabditida</taxon>
        <taxon>Tylenchina</taxon>
        <taxon>Tylenchomorpha</taxon>
        <taxon>Tylenchoidea</taxon>
        <taxon>Meloidogynidae</taxon>
        <taxon>Meloidogyninae</taxon>
        <taxon>Meloidogyne</taxon>
        <taxon>Meloidogyne incognita group</taxon>
    </lineage>
</organism>
<comment type="similarity">
    <text evidence="2 13">Belongs to the amiloride-sensitive sodium channel (TC 1.A.6) family.</text>
</comment>
<evidence type="ECO:0000256" key="7">
    <source>
        <dbReference type="ARBA" id="ARBA00023053"/>
    </source>
</evidence>
<name>A0A915M5F7_MELJA</name>
<keyword evidence="3 13" id="KW-0813">Transport</keyword>
<keyword evidence="4 13" id="KW-0894">Sodium channel</keyword>
<evidence type="ECO:0000256" key="1">
    <source>
        <dbReference type="ARBA" id="ARBA00004141"/>
    </source>
</evidence>
<accession>A0A915M5F7</accession>
<dbReference type="GO" id="GO:0015280">
    <property type="term" value="F:ligand-gated sodium channel activity"/>
    <property type="evidence" value="ECO:0007669"/>
    <property type="project" value="TreeGrafter"/>
</dbReference>
<keyword evidence="12 13" id="KW-0407">Ion channel</keyword>
<dbReference type="PANTHER" id="PTHR11690">
    <property type="entry name" value="AMILORIDE-SENSITIVE SODIUM CHANNEL-RELATED"/>
    <property type="match status" value="1"/>
</dbReference>
<dbReference type="Gene3D" id="1.10.287.770">
    <property type="entry name" value="YojJ-like"/>
    <property type="match status" value="1"/>
</dbReference>
<evidence type="ECO:0000256" key="10">
    <source>
        <dbReference type="ARBA" id="ARBA00023180"/>
    </source>
</evidence>
<dbReference type="Proteomes" id="UP000887561">
    <property type="component" value="Unplaced"/>
</dbReference>
<dbReference type="PANTHER" id="PTHR11690:SF296">
    <property type="entry name" value="DEGENERIN-LIKE PROTEIN DEL-10"/>
    <property type="match status" value="1"/>
</dbReference>
<reference evidence="15" key="1">
    <citation type="submission" date="2022-11" db="UniProtKB">
        <authorList>
            <consortium name="WormBaseParasite"/>
        </authorList>
    </citation>
    <scope>IDENTIFICATION</scope>
</reference>
<evidence type="ECO:0000256" key="13">
    <source>
        <dbReference type="RuleBase" id="RU000679"/>
    </source>
</evidence>
<evidence type="ECO:0000313" key="14">
    <source>
        <dbReference type="Proteomes" id="UP000887561"/>
    </source>
</evidence>
<dbReference type="Pfam" id="PF00858">
    <property type="entry name" value="ASC"/>
    <property type="match status" value="2"/>
</dbReference>
<dbReference type="GO" id="GO:0005886">
    <property type="term" value="C:plasma membrane"/>
    <property type="evidence" value="ECO:0007669"/>
    <property type="project" value="TreeGrafter"/>
</dbReference>
<dbReference type="PRINTS" id="PR01078">
    <property type="entry name" value="AMINACHANNEL"/>
</dbReference>
<evidence type="ECO:0000313" key="15">
    <source>
        <dbReference type="WBParaSite" id="scaffold2681_cov335.g5246"/>
    </source>
</evidence>
<evidence type="ECO:0000256" key="8">
    <source>
        <dbReference type="ARBA" id="ARBA00023065"/>
    </source>
</evidence>
<evidence type="ECO:0000256" key="9">
    <source>
        <dbReference type="ARBA" id="ARBA00023136"/>
    </source>
</evidence>
<keyword evidence="8 13" id="KW-0406">Ion transport</keyword>
<keyword evidence="10" id="KW-0325">Glycoprotein</keyword>
<evidence type="ECO:0000256" key="2">
    <source>
        <dbReference type="ARBA" id="ARBA00007193"/>
    </source>
</evidence>
<evidence type="ECO:0000256" key="12">
    <source>
        <dbReference type="ARBA" id="ARBA00023303"/>
    </source>
</evidence>
<keyword evidence="14" id="KW-1185">Reference proteome</keyword>
<dbReference type="InterPro" id="IPR001873">
    <property type="entry name" value="ENaC"/>
</dbReference>
<dbReference type="AlphaFoldDB" id="A0A915M5F7"/>
<proteinExistence type="inferred from homology"/>
<keyword evidence="11 13" id="KW-0739">Sodium transport</keyword>
<evidence type="ECO:0000256" key="6">
    <source>
        <dbReference type="ARBA" id="ARBA00022989"/>
    </source>
</evidence>
<protein>
    <submittedName>
        <fullName evidence="15">Uncharacterized protein</fullName>
    </submittedName>
</protein>
<sequence>MYWLTPVATNIIAAYPESIAFPVVAICNSNQHRITWITGDNIQKRQGKKAALDSNNFIENLNYSDIFDKALLQSWDMDAGHFLQNAAHQRSRMIVRCELPNGSRCNARDFRPVWTLTGLCWAINIDSANPIHVDGAGPGNALRLLVNIERYERIESCTPKLRSRFLPGLKVLIYNQTDVPPHYLEGVNIPAGFTMDIPFWMRHVNDLPKQFSQCNVLQYFECVQSVLEWARNMGFNNFKHCPIPCESVDYTAWQDMNELPKQSNVQTIADSVERDKERAHYQCTHNKLLSTSHVRRIKNEAQLAYEKQAQYQEDIQLRTKHLIEQFRKSISRIVEMQWGWKNDYFLGANKRLKQMPQGEEERANQMIQLLNESFIKNNLSKHYQTIGEVKREFGIKADGKYKEIEMMEELLKNIKRLFSEETFTEHLPNRIERIMSKILNFMRQFEEGSLRRKEWAERMNARNMRHFFDEDFYENWYNLIVKDLENGIIGTIQKIEQLIPQLYSNTAGSTILFGNASSKNQERLAMLMDDLLEFFSENFAQINVFLHKMNVEHWRQEPTYSIWSFFCDIGATMSLFLGASKVELRSLFLFIPQKILTKKKETCQKTCDLVGTPCNAPPHSSRNCCNYCDMKYTKKCSYEDTSG</sequence>
<evidence type="ECO:0000256" key="4">
    <source>
        <dbReference type="ARBA" id="ARBA00022461"/>
    </source>
</evidence>
<evidence type="ECO:0000256" key="11">
    <source>
        <dbReference type="ARBA" id="ARBA00023201"/>
    </source>
</evidence>
<dbReference type="Gene3D" id="2.60.470.10">
    <property type="entry name" value="Acid-sensing ion channels like domains"/>
    <property type="match status" value="1"/>
</dbReference>
<dbReference type="WBParaSite" id="scaffold2681_cov335.g5246">
    <property type="protein sequence ID" value="scaffold2681_cov335.g5246"/>
    <property type="gene ID" value="scaffold2681_cov335.g5246"/>
</dbReference>
<evidence type="ECO:0000256" key="3">
    <source>
        <dbReference type="ARBA" id="ARBA00022448"/>
    </source>
</evidence>